<keyword evidence="4" id="KW-0560">Oxidoreductase</keyword>
<dbReference type="InterPro" id="IPR000172">
    <property type="entry name" value="GMC_OxRdtase_N"/>
</dbReference>
<dbReference type="InterPro" id="IPR036188">
    <property type="entry name" value="FAD/NAD-bd_sf"/>
</dbReference>
<feature type="domain" description="FAD-dependent oxidoreductase 2 FAD-binding" evidence="6">
    <location>
        <begin position="6"/>
        <end position="42"/>
    </location>
</feature>
<dbReference type="PANTHER" id="PTHR46056:SF12">
    <property type="entry name" value="LONG-CHAIN-ALCOHOL OXIDASE"/>
    <property type="match status" value="1"/>
</dbReference>
<dbReference type="EMBL" id="AP023367">
    <property type="protein sequence ID" value="BCJ94301.1"/>
    <property type="molecule type" value="Genomic_DNA"/>
</dbReference>
<gene>
    <name evidence="8" type="ORF">acsn021_18700</name>
</gene>
<dbReference type="PANTHER" id="PTHR46056">
    <property type="entry name" value="LONG-CHAIN-ALCOHOL OXIDASE"/>
    <property type="match status" value="1"/>
</dbReference>
<organism evidence="8 9">
    <name type="scientific">Anaerocolumna cellulosilytica</name>
    <dbReference type="NCBI Taxonomy" id="433286"/>
    <lineage>
        <taxon>Bacteria</taxon>
        <taxon>Bacillati</taxon>
        <taxon>Bacillota</taxon>
        <taxon>Clostridia</taxon>
        <taxon>Lachnospirales</taxon>
        <taxon>Lachnospiraceae</taxon>
        <taxon>Anaerocolumna</taxon>
    </lineage>
</organism>
<dbReference type="InterPro" id="IPR003953">
    <property type="entry name" value="FAD-dep_OxRdtase_2_FAD-bd"/>
</dbReference>
<evidence type="ECO:0000313" key="9">
    <source>
        <dbReference type="Proteomes" id="UP000515561"/>
    </source>
</evidence>
<reference evidence="8 9" key="1">
    <citation type="journal article" date="2016" name="Int. J. Syst. Evol. Microbiol.">
        <title>Descriptions of Anaerotaenia torta gen. nov., sp. nov. and Anaerocolumna cellulosilytica gen. nov., sp. nov. isolated from a methanogenic reactor of cattle waste.</title>
        <authorList>
            <person name="Uek A."/>
            <person name="Ohtaki Y."/>
            <person name="Kaku N."/>
            <person name="Ueki K."/>
        </authorList>
    </citation>
    <scope>NUCLEOTIDE SEQUENCE [LARGE SCALE GENOMIC DNA]</scope>
    <source>
        <strain evidence="8 9">SN021</strain>
    </source>
</reference>
<name>A0A6S6R5F5_9FIRM</name>
<dbReference type="AlphaFoldDB" id="A0A6S6R5F5"/>
<dbReference type="Pfam" id="PF05199">
    <property type="entry name" value="GMC_oxred_C"/>
    <property type="match status" value="1"/>
</dbReference>
<keyword evidence="3" id="KW-0274">FAD</keyword>
<keyword evidence="2" id="KW-0285">Flavoprotein</keyword>
<dbReference type="Pfam" id="PF00890">
    <property type="entry name" value="FAD_binding_2"/>
    <property type="match status" value="1"/>
</dbReference>
<evidence type="ECO:0000256" key="3">
    <source>
        <dbReference type="ARBA" id="ARBA00022827"/>
    </source>
</evidence>
<dbReference type="SUPFAM" id="SSF51905">
    <property type="entry name" value="FAD/NAD(P)-binding domain"/>
    <property type="match status" value="1"/>
</dbReference>
<dbReference type="Gene3D" id="3.50.50.60">
    <property type="entry name" value="FAD/NAD(P)-binding domain"/>
    <property type="match status" value="2"/>
</dbReference>
<evidence type="ECO:0000256" key="1">
    <source>
        <dbReference type="ARBA" id="ARBA00010790"/>
    </source>
</evidence>
<evidence type="ECO:0000256" key="2">
    <source>
        <dbReference type="ARBA" id="ARBA00022630"/>
    </source>
</evidence>
<evidence type="ECO:0000259" key="6">
    <source>
        <dbReference type="Pfam" id="PF00890"/>
    </source>
</evidence>
<dbReference type="KEGG" id="acel:acsn021_18700"/>
<comment type="similarity">
    <text evidence="1">Belongs to the GMC oxidoreductase family.</text>
</comment>
<keyword evidence="9" id="KW-1185">Reference proteome</keyword>
<dbReference type="GO" id="GO:0016614">
    <property type="term" value="F:oxidoreductase activity, acting on CH-OH group of donors"/>
    <property type="evidence" value="ECO:0007669"/>
    <property type="project" value="InterPro"/>
</dbReference>
<feature type="domain" description="Glucose-methanol-choline oxidoreductase N-terminal" evidence="5">
    <location>
        <begin position="230"/>
        <end position="334"/>
    </location>
</feature>
<dbReference type="Proteomes" id="UP000515561">
    <property type="component" value="Chromosome"/>
</dbReference>
<sequence>MSFDADVIVIGAGGGGAVAAKELGEKGIKVLVLEAGPWYGNTKWPDPNGDKGAVSSSNYEDLSIEVLKQNFTDLENDMNDFITGKLRWGPANRNVGIWPRSYNGEGLSWQNSGVGGSTLHYFGNSPRAFPQVVDNVWPISYSELVPYYEKVERELPVTPAATTAKEELFYYGAKKKGWTLLEGKDITTPGYRPQPNAIFPVNPLLNEPSFDIQTNRSAGCTLRGHCINGCHIGPTIDTVAKRSTFASYIPKALRTGNVTVRPNTFVTKVLTEEGEAEGIHAVGVLYRDTWNGETGELRAKVVVMSAGSVETPRLWLNSGLPENPWVGKGMVNHYFDCLSGIFEEETLMENIGVSDVKPFVGQNAAARFDYPGLGVIQTFGTSPGLYASMLYATSDKGYQNFNPPGPDALWDMEGMVAGEKLKEFMREYPRTMSVALFVDDDVNQENGISLDMEVKDENGYIPVIHYKPSASDIERRERLAVIAAEILRAAGAKHVVRANWPSVIMIHIMSTMRIGLVTDTNCEALQVKGLYIADNSVLYNSLGGPNPTLTNQAMATRTADKIVEKYFQA</sequence>
<feature type="domain" description="Glucose-methanol-choline oxidoreductase C-terminal" evidence="7">
    <location>
        <begin position="448"/>
        <end position="555"/>
    </location>
</feature>
<dbReference type="RefSeq" id="WP_184091130.1">
    <property type="nucleotide sequence ID" value="NZ_AP023367.1"/>
</dbReference>
<dbReference type="Pfam" id="PF00732">
    <property type="entry name" value="GMC_oxred_N"/>
    <property type="match status" value="1"/>
</dbReference>
<accession>A0A6S6R5F5</accession>
<dbReference type="PRINTS" id="PR00420">
    <property type="entry name" value="RNGMNOXGNASE"/>
</dbReference>
<dbReference type="InterPro" id="IPR007867">
    <property type="entry name" value="GMC_OxRtase_C"/>
</dbReference>
<evidence type="ECO:0000259" key="5">
    <source>
        <dbReference type="Pfam" id="PF00732"/>
    </source>
</evidence>
<evidence type="ECO:0000313" key="8">
    <source>
        <dbReference type="EMBL" id="BCJ94301.1"/>
    </source>
</evidence>
<protein>
    <submittedName>
        <fullName evidence="8">Uncharacterized protein</fullName>
    </submittedName>
</protein>
<evidence type="ECO:0000256" key="4">
    <source>
        <dbReference type="ARBA" id="ARBA00023002"/>
    </source>
</evidence>
<evidence type="ECO:0000259" key="7">
    <source>
        <dbReference type="Pfam" id="PF05199"/>
    </source>
</evidence>
<dbReference type="GO" id="GO:0050660">
    <property type="term" value="F:flavin adenine dinucleotide binding"/>
    <property type="evidence" value="ECO:0007669"/>
    <property type="project" value="InterPro"/>
</dbReference>
<proteinExistence type="inferred from homology"/>